<dbReference type="OrthoDB" id="3759563at2"/>
<reference evidence="1 2" key="1">
    <citation type="submission" date="2013-02" db="EMBL/GenBank/DDBJ databases">
        <title>Whole genome shotgun sequence of Gordonia malaquae NBRC 108250.</title>
        <authorList>
            <person name="Yoshida I."/>
            <person name="Hosoyama A."/>
            <person name="Tsuchikane K."/>
            <person name="Ando Y."/>
            <person name="Baba S."/>
            <person name="Ohji S."/>
            <person name="Hamada M."/>
            <person name="Tamura T."/>
            <person name="Yamazoe A."/>
            <person name="Yamazaki S."/>
            <person name="Fujita N."/>
        </authorList>
    </citation>
    <scope>NUCLEOTIDE SEQUENCE [LARGE SCALE GENOMIC DNA]</scope>
    <source>
        <strain evidence="1 2">NBRC 108250</strain>
    </source>
</reference>
<evidence type="ECO:0000313" key="2">
    <source>
        <dbReference type="Proteomes" id="UP000035009"/>
    </source>
</evidence>
<proteinExistence type="predicted"/>
<comment type="caution">
    <text evidence="1">The sequence shown here is derived from an EMBL/GenBank/DDBJ whole genome shotgun (WGS) entry which is preliminary data.</text>
</comment>
<evidence type="ECO:0000313" key="1">
    <source>
        <dbReference type="EMBL" id="GAC77927.1"/>
    </source>
</evidence>
<dbReference type="STRING" id="410332.SAMN04488550_3316"/>
<dbReference type="Proteomes" id="UP000035009">
    <property type="component" value="Unassembled WGS sequence"/>
</dbReference>
<keyword evidence="2" id="KW-1185">Reference proteome</keyword>
<dbReference type="AlphaFoldDB" id="M3URV0"/>
<dbReference type="RefSeq" id="WP_008375704.1">
    <property type="nucleotide sequence ID" value="NZ_BAOP01000001.1"/>
</dbReference>
<accession>M3URV0</accession>
<organism evidence="1 2">
    <name type="scientific">Gordonia malaquae NBRC 108250</name>
    <dbReference type="NCBI Taxonomy" id="1223542"/>
    <lineage>
        <taxon>Bacteria</taxon>
        <taxon>Bacillati</taxon>
        <taxon>Actinomycetota</taxon>
        <taxon>Actinomycetes</taxon>
        <taxon>Mycobacteriales</taxon>
        <taxon>Gordoniaceae</taxon>
        <taxon>Gordonia</taxon>
    </lineage>
</organism>
<gene>
    <name evidence="1" type="ORF">GM1_001_00510</name>
</gene>
<dbReference type="eggNOG" id="ENOG5032T7V">
    <property type="taxonomic scope" value="Bacteria"/>
</dbReference>
<dbReference type="EMBL" id="BAOP01000001">
    <property type="protein sequence ID" value="GAC77927.1"/>
    <property type="molecule type" value="Genomic_DNA"/>
</dbReference>
<name>M3URV0_GORML</name>
<protein>
    <submittedName>
        <fullName evidence="1">Uncharacterized protein</fullName>
    </submittedName>
</protein>
<sequence length="307" mass="34055">MTDDLAARLLEAQVEYLRGQLTDPQAFTELAREEITSFLADASHLTLSQAVSREMIKAVAHKYAIAFPVEGAIPELVGQVAARLYAHSRNDDLRLSDIIDRKHFDDLATGVADLGITRRLVERILDSPATVDAAVDVMHRAVDSSRLPEKLGRLVDGTVENVTRRGARFVLQANKADSDELVVATIRDLWAANADQSIGEMSTLVEPGDVEDVVVLIFEFWRTFRDTDYFAALLSEGVDEVFEAYGDTPLDELLAELGVGYDDLVEEALRFGPHVIAQIDRHGFIEAALRRRLAPFYRSEAFTAAVR</sequence>